<dbReference type="EMBL" id="DYWX01000142">
    <property type="protein sequence ID" value="HJF29128.1"/>
    <property type="molecule type" value="Genomic_DNA"/>
</dbReference>
<evidence type="ECO:0000313" key="2">
    <source>
        <dbReference type="Proteomes" id="UP000787156"/>
    </source>
</evidence>
<reference evidence="1" key="1">
    <citation type="journal article" date="2021" name="PeerJ">
        <title>Extensive microbial diversity within the chicken gut microbiome revealed by metagenomics and culture.</title>
        <authorList>
            <person name="Gilroy R."/>
            <person name="Ravi A."/>
            <person name="Getino M."/>
            <person name="Pursley I."/>
            <person name="Horton D.L."/>
            <person name="Alikhan N.F."/>
            <person name="Baker D."/>
            <person name="Gharbi K."/>
            <person name="Hall N."/>
            <person name="Watson M."/>
            <person name="Adriaenssens E.M."/>
            <person name="Foster-Nyarko E."/>
            <person name="Jarju S."/>
            <person name="Secka A."/>
            <person name="Antonio M."/>
            <person name="Oren A."/>
            <person name="Chaudhuri R.R."/>
            <person name="La Ragione R."/>
            <person name="Hildebrand F."/>
            <person name="Pallen M.J."/>
        </authorList>
    </citation>
    <scope>NUCLEOTIDE SEQUENCE</scope>
    <source>
        <strain evidence="1">CHK135-1449</strain>
    </source>
</reference>
<comment type="caution">
    <text evidence="1">The sequence shown here is derived from an EMBL/GenBank/DDBJ whole genome shotgun (WGS) entry which is preliminary data.</text>
</comment>
<protein>
    <submittedName>
        <fullName evidence="1">Uncharacterized protein</fullName>
    </submittedName>
</protein>
<evidence type="ECO:0000313" key="1">
    <source>
        <dbReference type="EMBL" id="HJF29128.1"/>
    </source>
</evidence>
<proteinExistence type="predicted"/>
<accession>A0A9D2UV13</accession>
<name>A0A9D2UV13_ACILW</name>
<reference evidence="1" key="2">
    <citation type="submission" date="2021-09" db="EMBL/GenBank/DDBJ databases">
        <authorList>
            <person name="Gilroy R."/>
        </authorList>
    </citation>
    <scope>NUCLEOTIDE SEQUENCE</scope>
    <source>
        <strain evidence="1">CHK135-1449</strain>
    </source>
</reference>
<dbReference type="AlphaFoldDB" id="A0A9D2UV13"/>
<dbReference type="Proteomes" id="UP000787156">
    <property type="component" value="Unassembled WGS sequence"/>
</dbReference>
<organism evidence="1 2">
    <name type="scientific">Acinetobacter lwoffii</name>
    <dbReference type="NCBI Taxonomy" id="28090"/>
    <lineage>
        <taxon>Bacteria</taxon>
        <taxon>Pseudomonadati</taxon>
        <taxon>Pseudomonadota</taxon>
        <taxon>Gammaproteobacteria</taxon>
        <taxon>Moraxellales</taxon>
        <taxon>Moraxellaceae</taxon>
        <taxon>Acinetobacter</taxon>
    </lineage>
</organism>
<sequence length="75" mass="8782">MNLIEKTESKECDHDWNETTSHGDAYRFFACKHCDSAQNYVPFDVTVKPWSDEETDYCSDIKNHISPNTKVIEHE</sequence>
<gene>
    <name evidence="1" type="ORF">K8V79_13010</name>
</gene>